<reference evidence="2" key="1">
    <citation type="submission" date="2020-05" db="UniProtKB">
        <authorList>
            <consortium name="EnsemblMetazoa"/>
        </authorList>
    </citation>
    <scope>IDENTIFICATION</scope>
    <source>
        <strain evidence="2">TTRI</strain>
    </source>
</reference>
<dbReference type="STRING" id="7395.A0A1A9ULJ4"/>
<accession>A0A1A9ULJ4</accession>
<dbReference type="Gene3D" id="3.40.50.300">
    <property type="entry name" value="P-loop containing nucleotide triphosphate hydrolases"/>
    <property type="match status" value="1"/>
</dbReference>
<dbReference type="VEuPathDB" id="VectorBase:GAUT008370"/>
<feature type="compositionally biased region" description="Low complexity" evidence="1">
    <location>
        <begin position="58"/>
        <end position="78"/>
    </location>
</feature>
<proteinExistence type="predicted"/>
<protein>
    <submittedName>
        <fullName evidence="2">Uncharacterized protein</fullName>
    </submittedName>
</protein>
<dbReference type="Gene3D" id="1.10.20.140">
    <property type="match status" value="1"/>
</dbReference>
<dbReference type="Pfam" id="PF01715">
    <property type="entry name" value="IPPT"/>
    <property type="match status" value="1"/>
</dbReference>
<dbReference type="Proteomes" id="UP000078200">
    <property type="component" value="Unassembled WGS sequence"/>
</dbReference>
<dbReference type="EnsemblMetazoa" id="GAUT008370-RA">
    <property type="protein sequence ID" value="GAUT008370-PA"/>
    <property type="gene ID" value="GAUT008370"/>
</dbReference>
<dbReference type="InterPro" id="IPR027417">
    <property type="entry name" value="P-loop_NTPase"/>
</dbReference>
<dbReference type="AlphaFoldDB" id="A0A1A9ULJ4"/>
<sequence>MQSLCVFLNRLSLQINNLLSEGKSPIIVGGTNYYIEALLWDILISNPTDGGVPHMKINSASSEENSAMSDNNANTTTSENSENWLFITESEMLTMSSELLYNHLRKIDPVTAQRIHPNNKRKIMRAEILSILKVQYEQTLILYFKMFFEINSSVECVYMLNVMTTKRPRRSCYVKVPHPGRRNYNVKTLSKKSENSYLITLPSTGIRKSVKLALESKT</sequence>
<name>A0A1A9ULJ4_GLOAU</name>
<evidence type="ECO:0000313" key="3">
    <source>
        <dbReference type="Proteomes" id="UP000078200"/>
    </source>
</evidence>
<evidence type="ECO:0000256" key="1">
    <source>
        <dbReference type="SAM" id="MobiDB-lite"/>
    </source>
</evidence>
<evidence type="ECO:0000313" key="2">
    <source>
        <dbReference type="EnsemblMetazoa" id="GAUT008370-PA"/>
    </source>
</evidence>
<feature type="region of interest" description="Disordered" evidence="1">
    <location>
        <begin position="54"/>
        <end position="78"/>
    </location>
</feature>
<keyword evidence="3" id="KW-1185">Reference proteome</keyword>
<organism evidence="2 3">
    <name type="scientific">Glossina austeni</name>
    <name type="common">Savannah tsetse fly</name>
    <dbReference type="NCBI Taxonomy" id="7395"/>
    <lineage>
        <taxon>Eukaryota</taxon>
        <taxon>Metazoa</taxon>
        <taxon>Ecdysozoa</taxon>
        <taxon>Arthropoda</taxon>
        <taxon>Hexapoda</taxon>
        <taxon>Insecta</taxon>
        <taxon>Pterygota</taxon>
        <taxon>Neoptera</taxon>
        <taxon>Endopterygota</taxon>
        <taxon>Diptera</taxon>
        <taxon>Brachycera</taxon>
        <taxon>Muscomorpha</taxon>
        <taxon>Hippoboscoidea</taxon>
        <taxon>Glossinidae</taxon>
        <taxon>Glossina</taxon>
    </lineage>
</organism>